<evidence type="ECO:0000259" key="2">
    <source>
        <dbReference type="Pfam" id="PF10988"/>
    </source>
</evidence>
<gene>
    <name evidence="3" type="ORF">A176_002693</name>
</gene>
<dbReference type="InterPro" id="IPR021255">
    <property type="entry name" value="DUF2807"/>
</dbReference>
<dbReference type="PATRIC" id="fig|1297742.4.peg.2717"/>
<dbReference type="Pfam" id="PF10988">
    <property type="entry name" value="DUF2807"/>
    <property type="match status" value="1"/>
</dbReference>
<dbReference type="KEGG" id="mym:A176_002693"/>
<dbReference type="STRING" id="1297742.A176_002693"/>
<dbReference type="OrthoDB" id="5382730at2"/>
<organism evidence="3 4">
    <name type="scientific">Pseudomyxococcus hansupus</name>
    <dbReference type="NCBI Taxonomy" id="1297742"/>
    <lineage>
        <taxon>Bacteria</taxon>
        <taxon>Pseudomonadati</taxon>
        <taxon>Myxococcota</taxon>
        <taxon>Myxococcia</taxon>
        <taxon>Myxococcales</taxon>
        <taxon>Cystobacterineae</taxon>
        <taxon>Myxococcaceae</taxon>
        <taxon>Pseudomyxococcus</taxon>
    </lineage>
</organism>
<feature type="signal peptide" evidence="1">
    <location>
        <begin position="1"/>
        <end position="23"/>
    </location>
</feature>
<dbReference type="RefSeq" id="WP_002638503.1">
    <property type="nucleotide sequence ID" value="NZ_CP012109.1"/>
</dbReference>
<dbReference type="PROSITE" id="PS51257">
    <property type="entry name" value="PROKAR_LIPOPROTEIN"/>
    <property type="match status" value="1"/>
</dbReference>
<dbReference type="EMBL" id="CP012109">
    <property type="protein sequence ID" value="AKQ65781.1"/>
    <property type="molecule type" value="Genomic_DNA"/>
</dbReference>
<evidence type="ECO:0000313" key="4">
    <source>
        <dbReference type="Proteomes" id="UP000009026"/>
    </source>
</evidence>
<accession>A0A0H4WQI0</accession>
<keyword evidence="4" id="KW-1185">Reference proteome</keyword>
<dbReference type="Proteomes" id="UP000009026">
    <property type="component" value="Chromosome"/>
</dbReference>
<dbReference type="Gene3D" id="2.160.20.120">
    <property type="match status" value="1"/>
</dbReference>
<name>A0A0H4WQI0_9BACT</name>
<protein>
    <recommendedName>
        <fullName evidence="2">Putative auto-transporter adhesin head GIN domain-containing protein</fullName>
    </recommendedName>
</protein>
<proteinExistence type="predicted"/>
<feature type="chain" id="PRO_5005211925" description="Putative auto-transporter adhesin head GIN domain-containing protein" evidence="1">
    <location>
        <begin position="24"/>
        <end position="247"/>
    </location>
</feature>
<sequence>MRITKAEAWVGTVLLTVALSACSAGPYVDGNGDLVEEERRTSSFEEVYVSDGIAAIVEVDPAQPHRVIVEGDSNLVALMRTDVHSRGRLRVQFLSEDVGQWESKNPLRVRVTVPMLRGIERSGGGNVDLRGTIAAPSFQLITSGGGRVRAEGLSVERMTLETSGGAETTLSGHVAALDSEMSGGGKLYGSGLRVNDARLESSGGGSTELQVVDTLRVEASGGANITIFGTPVVIQRDLSGGSTLRFE</sequence>
<keyword evidence="1" id="KW-0732">Signal</keyword>
<evidence type="ECO:0000256" key="1">
    <source>
        <dbReference type="SAM" id="SignalP"/>
    </source>
</evidence>
<dbReference type="AlphaFoldDB" id="A0A0H4WQI0"/>
<reference evidence="3 4" key="1">
    <citation type="journal article" date="2016" name="PLoS ONE">
        <title>Complete Genome Sequence and Comparative Genomics of a Novel Myxobacterium Myxococcus hansupus.</title>
        <authorList>
            <person name="Sharma G."/>
            <person name="Narwani T."/>
            <person name="Subramanian S."/>
        </authorList>
    </citation>
    <scope>NUCLEOTIDE SEQUENCE [LARGE SCALE GENOMIC DNA]</scope>
    <source>
        <strain evidence="4">mixupus</strain>
    </source>
</reference>
<evidence type="ECO:0000313" key="3">
    <source>
        <dbReference type="EMBL" id="AKQ65781.1"/>
    </source>
</evidence>
<feature type="domain" description="Putative auto-transporter adhesin head GIN" evidence="2">
    <location>
        <begin position="44"/>
        <end position="231"/>
    </location>
</feature>